<gene>
    <name evidence="2" type="ORF">B296_00010487</name>
</gene>
<feature type="coiled-coil region" evidence="1">
    <location>
        <begin position="58"/>
        <end position="92"/>
    </location>
</feature>
<organism evidence="2 3">
    <name type="scientific">Ensete ventricosum</name>
    <name type="common">Abyssinian banana</name>
    <name type="synonym">Musa ensete</name>
    <dbReference type="NCBI Taxonomy" id="4639"/>
    <lineage>
        <taxon>Eukaryota</taxon>
        <taxon>Viridiplantae</taxon>
        <taxon>Streptophyta</taxon>
        <taxon>Embryophyta</taxon>
        <taxon>Tracheophyta</taxon>
        <taxon>Spermatophyta</taxon>
        <taxon>Magnoliopsida</taxon>
        <taxon>Liliopsida</taxon>
        <taxon>Zingiberales</taxon>
        <taxon>Musaceae</taxon>
        <taxon>Ensete</taxon>
    </lineage>
</organism>
<sequence length="185" mass="22048">MCPRNHELKYMQYAQRSRVRKLQYIAELEKHVQALQAKIKLICFQIQQAEGLEVFAELEFLDQQNLILNLENKALKQRLDSLAQEKLIKRRKLLVYVINIRLKKFSKILCLFWVDAVQQETLEREIARLRTLYQQQQQQQRFQEQPHPTHARRSSRDLDSQFANLSLKHKDKTSGCESVTGPLRF</sequence>
<proteinExistence type="predicted"/>
<accession>A0A426Z8G0</accession>
<dbReference type="InterPro" id="IPR044797">
    <property type="entry name" value="At4g06598-like"/>
</dbReference>
<dbReference type="AlphaFoldDB" id="A0A426Z8G0"/>
<keyword evidence="1" id="KW-0175">Coiled coil</keyword>
<comment type="caution">
    <text evidence="2">The sequence shown here is derived from an EMBL/GenBank/DDBJ whole genome shotgun (WGS) entry which is preliminary data.</text>
</comment>
<dbReference type="PANTHER" id="PTHR46835">
    <property type="entry name" value="BASIC-LEUCINE ZIPPER (BZIP) TRANSCRIPTION FACTOR FAMILY PROTEIN-RELATED"/>
    <property type="match status" value="1"/>
</dbReference>
<evidence type="ECO:0000256" key="1">
    <source>
        <dbReference type="SAM" id="Coils"/>
    </source>
</evidence>
<dbReference type="Proteomes" id="UP000287651">
    <property type="component" value="Unassembled WGS sequence"/>
</dbReference>
<reference evidence="2 3" key="1">
    <citation type="journal article" date="2014" name="Agronomy (Basel)">
        <title>A Draft Genome Sequence for Ensete ventricosum, the Drought-Tolerant Tree Against Hunger.</title>
        <authorList>
            <person name="Harrison J."/>
            <person name="Moore K.A."/>
            <person name="Paszkiewicz K."/>
            <person name="Jones T."/>
            <person name="Grant M."/>
            <person name="Ambacheew D."/>
            <person name="Muzemil S."/>
            <person name="Studholme D.J."/>
        </authorList>
    </citation>
    <scope>NUCLEOTIDE SEQUENCE [LARGE SCALE GENOMIC DNA]</scope>
</reference>
<protein>
    <recommendedName>
        <fullName evidence="4">BZIP domain-containing protein</fullName>
    </recommendedName>
</protein>
<dbReference type="PANTHER" id="PTHR46835:SF3">
    <property type="entry name" value="BASIC-LEUCINE ZIPPER (BZIP) TRANSCRIPTION FACTOR FAMILY PROTEIN"/>
    <property type="match status" value="1"/>
</dbReference>
<evidence type="ECO:0000313" key="3">
    <source>
        <dbReference type="Proteomes" id="UP000287651"/>
    </source>
</evidence>
<name>A0A426Z8G0_ENSVE</name>
<dbReference type="EMBL" id="AMZH03007858">
    <property type="protein sequence ID" value="RRT60280.1"/>
    <property type="molecule type" value="Genomic_DNA"/>
</dbReference>
<evidence type="ECO:0000313" key="2">
    <source>
        <dbReference type="EMBL" id="RRT60280.1"/>
    </source>
</evidence>
<evidence type="ECO:0008006" key="4">
    <source>
        <dbReference type="Google" id="ProtNLM"/>
    </source>
</evidence>